<dbReference type="EMBL" id="JACHIO010000012">
    <property type="protein sequence ID" value="MBB5064734.1"/>
    <property type="molecule type" value="Genomic_DNA"/>
</dbReference>
<feature type="repeat" description="TPR" evidence="1">
    <location>
        <begin position="41"/>
        <end position="74"/>
    </location>
</feature>
<protein>
    <submittedName>
        <fullName evidence="3">Tetratricopeptide (TPR) repeat protein</fullName>
    </submittedName>
</protein>
<keyword evidence="1" id="KW-0802">TPR repeat</keyword>
<reference evidence="3 4" key="1">
    <citation type="submission" date="2020-08" db="EMBL/GenBank/DDBJ databases">
        <title>Genomic Encyclopedia of Type Strains, Phase IV (KMG-V): Genome sequencing to study the core and pangenomes of soil and plant-associated prokaryotes.</title>
        <authorList>
            <person name="Whitman W."/>
        </authorList>
    </citation>
    <scope>NUCLEOTIDE SEQUENCE [LARGE SCALE GENOMIC DNA]</scope>
    <source>
        <strain evidence="3 4">X5P3</strain>
    </source>
</reference>
<dbReference type="InterPro" id="IPR011990">
    <property type="entry name" value="TPR-like_helical_dom_sf"/>
</dbReference>
<evidence type="ECO:0000256" key="2">
    <source>
        <dbReference type="SAM" id="MobiDB-lite"/>
    </source>
</evidence>
<evidence type="ECO:0000313" key="4">
    <source>
        <dbReference type="Proteomes" id="UP000584867"/>
    </source>
</evidence>
<sequence>MPVKSLLSGTPFAFRQRSPHPKQMDKIAMLTEILKQNPTDAFARYGLAMAYSSEGKQEAALTEFSTILQYTPDYVPAYQMSAQELLKAGRADEARERLTAGLAAAARTGNAHAASEMQAMLDDLS</sequence>
<feature type="region of interest" description="Disordered" evidence="2">
    <location>
        <begin position="1"/>
        <end position="20"/>
    </location>
</feature>
<dbReference type="Pfam" id="PF14559">
    <property type="entry name" value="TPR_19"/>
    <property type="match status" value="1"/>
</dbReference>
<dbReference type="Proteomes" id="UP000584867">
    <property type="component" value="Unassembled WGS sequence"/>
</dbReference>
<organism evidence="3 4">
    <name type="scientific">Granulicella mallensis</name>
    <dbReference type="NCBI Taxonomy" id="940614"/>
    <lineage>
        <taxon>Bacteria</taxon>
        <taxon>Pseudomonadati</taxon>
        <taxon>Acidobacteriota</taxon>
        <taxon>Terriglobia</taxon>
        <taxon>Terriglobales</taxon>
        <taxon>Acidobacteriaceae</taxon>
        <taxon>Granulicella</taxon>
    </lineage>
</organism>
<dbReference type="Gene3D" id="1.25.40.10">
    <property type="entry name" value="Tetratricopeptide repeat domain"/>
    <property type="match status" value="1"/>
</dbReference>
<comment type="caution">
    <text evidence="3">The sequence shown here is derived from an EMBL/GenBank/DDBJ whole genome shotgun (WGS) entry which is preliminary data.</text>
</comment>
<evidence type="ECO:0000256" key="1">
    <source>
        <dbReference type="PROSITE-ProRule" id="PRU00339"/>
    </source>
</evidence>
<dbReference type="RefSeq" id="WP_311733114.1">
    <property type="nucleotide sequence ID" value="NZ_JACHIO010000012.1"/>
</dbReference>
<accession>A0A7W7ZRF3</accession>
<name>A0A7W7ZRF3_9BACT</name>
<dbReference type="PROSITE" id="PS50005">
    <property type="entry name" value="TPR"/>
    <property type="match status" value="1"/>
</dbReference>
<dbReference type="SUPFAM" id="SSF48452">
    <property type="entry name" value="TPR-like"/>
    <property type="match status" value="1"/>
</dbReference>
<evidence type="ECO:0000313" key="3">
    <source>
        <dbReference type="EMBL" id="MBB5064734.1"/>
    </source>
</evidence>
<gene>
    <name evidence="3" type="ORF">HDF15_003094</name>
</gene>
<dbReference type="AlphaFoldDB" id="A0A7W7ZRF3"/>
<dbReference type="InterPro" id="IPR019734">
    <property type="entry name" value="TPR_rpt"/>
</dbReference>
<proteinExistence type="predicted"/>